<dbReference type="InterPro" id="IPR019646">
    <property type="entry name" value="Aminoglyc_AdlTrfase"/>
</dbReference>
<reference evidence="1 2" key="1">
    <citation type="submission" date="2017-09" db="EMBL/GenBank/DDBJ databases">
        <title>FDA dAtabase for Regulatory Grade micrObial Sequences (FDA-ARGOS): Supporting development and validation of Infectious Disease Dx tests.</title>
        <authorList>
            <person name="Minogue T."/>
            <person name="Wolcott M."/>
            <person name="Wasieloski L."/>
            <person name="Aguilar W."/>
            <person name="Moore D."/>
            <person name="Tallon L.J."/>
            <person name="Sadzewicz L."/>
            <person name="Ott S."/>
            <person name="Zhao X."/>
            <person name="Nagaraj S."/>
            <person name="Vavikolanu K."/>
            <person name="Aluvathingal J."/>
            <person name="Nadendla S."/>
            <person name="Sichtig H."/>
        </authorList>
    </citation>
    <scope>NUCLEOTIDE SEQUENCE [LARGE SCALE GENOMIC DNA]</scope>
    <source>
        <strain evidence="1 2">FDAARGOS_396</strain>
    </source>
</reference>
<evidence type="ECO:0000313" key="1">
    <source>
        <dbReference type="EMBL" id="PEH44483.1"/>
    </source>
</evidence>
<accession>A0AB36S6H0</accession>
<organism evidence="1 2">
    <name type="scientific">Enterococcus durans</name>
    <dbReference type="NCBI Taxonomy" id="53345"/>
    <lineage>
        <taxon>Bacteria</taxon>
        <taxon>Bacillati</taxon>
        <taxon>Bacillota</taxon>
        <taxon>Bacilli</taxon>
        <taxon>Lactobacillales</taxon>
        <taxon>Enterococcaceae</taxon>
        <taxon>Enterococcus</taxon>
    </lineage>
</organism>
<dbReference type="EMBL" id="PDEB01000004">
    <property type="protein sequence ID" value="PEH44483.1"/>
    <property type="molecule type" value="Genomic_DNA"/>
</dbReference>
<protein>
    <submittedName>
        <fullName evidence="1">Aminoglycoside adenylyltransferase</fullName>
    </submittedName>
</protein>
<keyword evidence="1" id="KW-0548">Nucleotidyltransferase</keyword>
<dbReference type="Pfam" id="PF10706">
    <property type="entry name" value="Aminoglyc_resit"/>
    <property type="match status" value="1"/>
</dbReference>
<dbReference type="GO" id="GO:0016779">
    <property type="term" value="F:nucleotidyltransferase activity"/>
    <property type="evidence" value="ECO:0007669"/>
    <property type="project" value="UniProtKB-KW"/>
</dbReference>
<dbReference type="Gene3D" id="3.30.460.40">
    <property type="match status" value="1"/>
</dbReference>
<keyword evidence="1" id="KW-0808">Transferase</keyword>
<comment type="caution">
    <text evidence="1">The sequence shown here is derived from an EMBL/GenBank/DDBJ whole genome shotgun (WGS) entry which is preliminary data.</text>
</comment>
<proteinExistence type="predicted"/>
<dbReference type="Proteomes" id="UP000220669">
    <property type="component" value="Unassembled WGS sequence"/>
</dbReference>
<dbReference type="AlphaFoldDB" id="A0AB36S6H0"/>
<gene>
    <name evidence="1" type="ORF">CRM96_05470</name>
</gene>
<name>A0AB36S6H0_9ENTE</name>
<evidence type="ECO:0000313" key="2">
    <source>
        <dbReference type="Proteomes" id="UP000220669"/>
    </source>
</evidence>
<sequence length="171" mass="19638">MEAMESNNNKKSTVDIESFLKIIDLMTNLKIHYWVEGGWGIDVLIGKQTRKHRDVDIDFDAAFEGLLIKELESLGYRITMDQRPSRVELHHPIHGTIDIHPFIIAEDGEMKQANPEGGWFELQTDWFTDSVFEGRTIPCVSVAGQRLFHDGYDLRDIDIADLKNLNDAFPH</sequence>